<evidence type="ECO:0000256" key="5">
    <source>
        <dbReference type="ARBA" id="ARBA00023136"/>
    </source>
</evidence>
<keyword evidence="4 8" id="KW-1133">Transmembrane helix</keyword>
<organism evidence="10">
    <name type="scientific">Musca domestica</name>
    <name type="common">House fly</name>
    <dbReference type="NCBI Taxonomy" id="7370"/>
    <lineage>
        <taxon>Eukaryota</taxon>
        <taxon>Metazoa</taxon>
        <taxon>Ecdysozoa</taxon>
        <taxon>Arthropoda</taxon>
        <taxon>Hexapoda</taxon>
        <taxon>Insecta</taxon>
        <taxon>Pterygota</taxon>
        <taxon>Neoptera</taxon>
        <taxon>Endopterygota</taxon>
        <taxon>Diptera</taxon>
        <taxon>Brachycera</taxon>
        <taxon>Muscomorpha</taxon>
        <taxon>Muscoidea</taxon>
        <taxon>Muscidae</taxon>
        <taxon>Musca</taxon>
    </lineage>
</organism>
<protein>
    <submittedName>
        <fullName evidence="12">Uncharacterized protein LOC131803305</fullName>
    </submittedName>
</protein>
<feature type="transmembrane region" description="Helical" evidence="8">
    <location>
        <begin position="334"/>
        <end position="357"/>
    </location>
</feature>
<dbReference type="PANTHER" id="PTHR42643:SF41">
    <property type="entry name" value="IONOTROPIC RECEPTOR 20A-RELATED"/>
    <property type="match status" value="1"/>
</dbReference>
<keyword evidence="5 8" id="KW-0472">Membrane</keyword>
<reference evidence="10" key="1">
    <citation type="submission" date="2020-05" db="UniProtKB">
        <authorList>
            <consortium name="EnsemblMetazoa"/>
        </authorList>
    </citation>
    <scope>IDENTIFICATION</scope>
    <source>
        <strain evidence="10">Aabys</strain>
    </source>
</reference>
<keyword evidence="2" id="KW-1003">Cell membrane</keyword>
<sequence length="638" mass="74635">MNWKTFLILAIFYPFAELLPLRENLERILQSQTLLADQEVFEPREMAKLINGIGEYWNMSSLFIIYKWKLTNNRLAQALLGELNQKNGYFELLPRMTMRDVDVEKSLYEIADVDANALVLTLMHSAYDRVLKATARATRSHRSCFTIYLLHTFTYDDDHRYIFEQLWKYQLRRPLLIANGRDLLTMDPYPVLQIVNVTSQPMASWFPIVDGIADFKGYTLNMPVQNDFPSTVFYLDAATQKYVADGFAAGVVTELMARLNVSVNVYPLNVNKSFALNYYEISELLRKGEIELSPHLLSIVDFDPDEDYSYPFVSTSRCIMTAQPHRTVLIFVDFINWKLCLVLVIIIAIYELVWHLYPLVFPNRSNRQQGWQRYRPCYVICILLSIPVPVLPLPALKRIHPLKFVRMLMLYLVITSSGLYISQLFSCNLTSYLTANYLKGPPSRLKDVLAENIPIMMIPFDVESFSNFYKIKLIDSQQLVATSYENVYQHLSNLNRSFMYLVSKEEFVVFDQQQRYLYPKRFSLSSVCHGPYPLQFQLRADSHFRDLFHFFILRMREGGLYEHQKKTLFQRIKNHINVDYIREEDSVKSTDFNIALNTVSAMIFVLSIGYTCSIIAFVVEWNFDRIVQWLEGMKRVFA</sequence>
<evidence type="ECO:0000256" key="8">
    <source>
        <dbReference type="SAM" id="Phobius"/>
    </source>
</evidence>
<evidence type="ECO:0000256" key="3">
    <source>
        <dbReference type="ARBA" id="ARBA00022692"/>
    </source>
</evidence>
<evidence type="ECO:0000313" key="12">
    <source>
        <dbReference type="RefSeq" id="XP_058980391.1"/>
    </source>
</evidence>
<evidence type="ECO:0000256" key="7">
    <source>
        <dbReference type="ARBA" id="ARBA00023180"/>
    </source>
</evidence>
<dbReference type="EnsemblMetazoa" id="MDOA016708-RA">
    <property type="protein sequence ID" value="MDOA016708-PA"/>
    <property type="gene ID" value="MDOA016708"/>
</dbReference>
<evidence type="ECO:0000256" key="2">
    <source>
        <dbReference type="ARBA" id="ARBA00022475"/>
    </source>
</evidence>
<dbReference type="SUPFAM" id="SSF53850">
    <property type="entry name" value="Periplasmic binding protein-like II"/>
    <property type="match status" value="1"/>
</dbReference>
<keyword evidence="6" id="KW-0675">Receptor</keyword>
<evidence type="ECO:0000256" key="9">
    <source>
        <dbReference type="SAM" id="SignalP"/>
    </source>
</evidence>
<dbReference type="GO" id="GO:0005886">
    <property type="term" value="C:plasma membrane"/>
    <property type="evidence" value="ECO:0007669"/>
    <property type="project" value="UniProtKB-SubCell"/>
</dbReference>
<accession>A0A1I8NKP0</accession>
<evidence type="ECO:0000256" key="1">
    <source>
        <dbReference type="ARBA" id="ARBA00004651"/>
    </source>
</evidence>
<keyword evidence="11" id="KW-1185">Reference proteome</keyword>
<dbReference type="OrthoDB" id="8044407at2759"/>
<evidence type="ECO:0000313" key="10">
    <source>
        <dbReference type="EnsemblMetazoa" id="MDOA016708-PA"/>
    </source>
</evidence>
<dbReference type="RefSeq" id="XP_058980391.1">
    <property type="nucleotide sequence ID" value="XM_059124408.1"/>
</dbReference>
<feature type="transmembrane region" description="Helical" evidence="8">
    <location>
        <begin position="408"/>
        <end position="435"/>
    </location>
</feature>
<comment type="subcellular location">
    <subcellularLocation>
        <location evidence="1">Cell membrane</location>
        <topology evidence="1">Multi-pass membrane protein</topology>
    </subcellularLocation>
</comment>
<name>A0A1I8NKP0_MUSDO</name>
<keyword evidence="7" id="KW-0325">Glycoprotein</keyword>
<dbReference type="VEuPathDB" id="VectorBase:MDOMA2_002032"/>
<evidence type="ECO:0000313" key="11">
    <source>
        <dbReference type="Proteomes" id="UP001652621"/>
    </source>
</evidence>
<dbReference type="VEuPathDB" id="VectorBase:MDOA016708"/>
<feature type="chain" id="PRO_5044561910" evidence="9">
    <location>
        <begin position="19"/>
        <end position="638"/>
    </location>
</feature>
<feature type="signal peptide" evidence="9">
    <location>
        <begin position="1"/>
        <end position="18"/>
    </location>
</feature>
<keyword evidence="9" id="KW-0732">Signal</keyword>
<evidence type="ECO:0000256" key="6">
    <source>
        <dbReference type="ARBA" id="ARBA00023170"/>
    </source>
</evidence>
<dbReference type="InterPro" id="IPR052192">
    <property type="entry name" value="Insect_Ionotropic_Sensory_Rcpt"/>
</dbReference>
<gene>
    <name evidence="12" type="primary">LOC131803305</name>
</gene>
<dbReference type="Proteomes" id="UP001652621">
    <property type="component" value="Unplaced"/>
</dbReference>
<proteinExistence type="predicted"/>
<keyword evidence="3 8" id="KW-0812">Transmembrane</keyword>
<reference evidence="12" key="2">
    <citation type="submission" date="2025-05" db="UniProtKB">
        <authorList>
            <consortium name="RefSeq"/>
        </authorList>
    </citation>
    <scope>IDENTIFICATION</scope>
    <source>
        <strain evidence="12">Aabys</strain>
        <tissue evidence="12">Whole body</tissue>
    </source>
</reference>
<dbReference type="GeneID" id="131803305"/>
<evidence type="ECO:0000256" key="4">
    <source>
        <dbReference type="ARBA" id="ARBA00022989"/>
    </source>
</evidence>
<feature type="transmembrane region" description="Helical" evidence="8">
    <location>
        <begin position="594"/>
        <end position="619"/>
    </location>
</feature>
<feature type="transmembrane region" description="Helical" evidence="8">
    <location>
        <begin position="377"/>
        <end position="396"/>
    </location>
</feature>
<dbReference type="AlphaFoldDB" id="A0A1I8NKP0"/>
<dbReference type="PANTHER" id="PTHR42643">
    <property type="entry name" value="IONOTROPIC RECEPTOR 20A-RELATED"/>
    <property type="match status" value="1"/>
</dbReference>